<keyword evidence="2" id="KW-1185">Reference proteome</keyword>
<reference evidence="2" key="1">
    <citation type="submission" date="2024-04" db="EMBL/GenBank/DDBJ databases">
        <authorList>
            <person name="Shaw F."/>
            <person name="Minotto A."/>
        </authorList>
    </citation>
    <scope>NUCLEOTIDE SEQUENCE [LARGE SCALE GENOMIC DNA]</scope>
</reference>
<gene>
    <name evidence="1" type="ORF">GFSPODELE1_LOCUS6058</name>
</gene>
<organism evidence="1 2">
    <name type="scientific">Somion occarium</name>
    <dbReference type="NCBI Taxonomy" id="3059160"/>
    <lineage>
        <taxon>Eukaryota</taxon>
        <taxon>Fungi</taxon>
        <taxon>Dikarya</taxon>
        <taxon>Basidiomycota</taxon>
        <taxon>Agaricomycotina</taxon>
        <taxon>Agaricomycetes</taxon>
        <taxon>Polyporales</taxon>
        <taxon>Cerrenaceae</taxon>
        <taxon>Somion</taxon>
    </lineage>
</organism>
<accession>A0ABP1DG40</accession>
<sequence length="187" mass="20580">MAFLLGFDNLNSGGFTLLSKCSASFTLLRNRTYWAEGSIAAQQRISAWSKRSYGASWADSTRQPRILIYGAMPTTPSKSNLTYWILLFPILQSGMRWTPGPLLRYSQSPSRSSHGNATVPGSSIAQQWKISHCPCTRARTLLHEGTLSYDEIDSLAGLVLDVTYVSYPVSHIDSQVTSVHSCISSPT</sequence>
<evidence type="ECO:0000313" key="2">
    <source>
        <dbReference type="Proteomes" id="UP001497453"/>
    </source>
</evidence>
<protein>
    <submittedName>
        <fullName evidence="1">Uncharacterized protein</fullName>
    </submittedName>
</protein>
<name>A0ABP1DG40_9APHY</name>
<dbReference type="EMBL" id="OZ037947">
    <property type="protein sequence ID" value="CAL1706826.1"/>
    <property type="molecule type" value="Genomic_DNA"/>
</dbReference>
<proteinExistence type="predicted"/>
<evidence type="ECO:0000313" key="1">
    <source>
        <dbReference type="EMBL" id="CAL1706826.1"/>
    </source>
</evidence>
<dbReference type="Proteomes" id="UP001497453">
    <property type="component" value="Chromosome 4"/>
</dbReference>